<protein>
    <submittedName>
        <fullName evidence="1">Uncharacterized protein</fullName>
    </submittedName>
</protein>
<sequence>MKFEAKCISAETQYLHGKVDFINGIRNIFESLVDEWSDDNPPLFGYVFFDYIQRRVGREDLE</sequence>
<dbReference type="OrthoDB" id="10509912at2759"/>
<evidence type="ECO:0000313" key="2">
    <source>
        <dbReference type="Proteomes" id="UP000055048"/>
    </source>
</evidence>
<organism evidence="1 2">
    <name type="scientific">Trichinella murrelli</name>
    <dbReference type="NCBI Taxonomy" id="144512"/>
    <lineage>
        <taxon>Eukaryota</taxon>
        <taxon>Metazoa</taxon>
        <taxon>Ecdysozoa</taxon>
        <taxon>Nematoda</taxon>
        <taxon>Enoplea</taxon>
        <taxon>Dorylaimia</taxon>
        <taxon>Trichinellida</taxon>
        <taxon>Trichinellidae</taxon>
        <taxon>Trichinella</taxon>
    </lineage>
</organism>
<dbReference type="EMBL" id="JYDJ01000277">
    <property type="protein sequence ID" value="KRX38222.1"/>
    <property type="molecule type" value="Genomic_DNA"/>
</dbReference>
<gene>
    <name evidence="1" type="ORF">T05_8228</name>
</gene>
<reference evidence="1 2" key="1">
    <citation type="submission" date="2015-01" db="EMBL/GenBank/DDBJ databases">
        <title>Evolution of Trichinella species and genotypes.</title>
        <authorList>
            <person name="Korhonen P.K."/>
            <person name="Edoardo P."/>
            <person name="Giuseppe L.R."/>
            <person name="Gasser R.B."/>
        </authorList>
    </citation>
    <scope>NUCLEOTIDE SEQUENCE [LARGE SCALE GENOMIC DNA]</scope>
    <source>
        <strain evidence="1">ISS417</strain>
    </source>
</reference>
<proteinExistence type="predicted"/>
<evidence type="ECO:0000313" key="1">
    <source>
        <dbReference type="EMBL" id="KRX38222.1"/>
    </source>
</evidence>
<accession>A0A0V0TGZ2</accession>
<name>A0A0V0TGZ2_9BILA</name>
<dbReference type="AlphaFoldDB" id="A0A0V0TGZ2"/>
<dbReference type="Proteomes" id="UP000055048">
    <property type="component" value="Unassembled WGS sequence"/>
</dbReference>
<comment type="caution">
    <text evidence="1">The sequence shown here is derived from an EMBL/GenBank/DDBJ whole genome shotgun (WGS) entry which is preliminary data.</text>
</comment>
<keyword evidence="2" id="KW-1185">Reference proteome</keyword>